<evidence type="ECO:0000259" key="5">
    <source>
        <dbReference type="Pfam" id="PF00205"/>
    </source>
</evidence>
<dbReference type="Gene3D" id="3.40.50.1220">
    <property type="entry name" value="TPP-binding domain"/>
    <property type="match status" value="1"/>
</dbReference>
<feature type="domain" description="Thiamine pyrophosphate enzyme N-terminal TPP-binding" evidence="7">
    <location>
        <begin position="13"/>
        <end position="124"/>
    </location>
</feature>
<evidence type="ECO:0000256" key="2">
    <source>
        <dbReference type="ARBA" id="ARBA00023052"/>
    </source>
</evidence>
<dbReference type="STRING" id="1136497.SAMN04489752_1613"/>
<keyword evidence="9" id="KW-1185">Reference proteome</keyword>
<dbReference type="EMBL" id="LT629766">
    <property type="protein sequence ID" value="SDS39026.1"/>
    <property type="molecule type" value="Genomic_DNA"/>
</dbReference>
<dbReference type="InterPro" id="IPR029035">
    <property type="entry name" value="DHS-like_NAD/FAD-binding_dom"/>
</dbReference>
<evidence type="ECO:0000256" key="1">
    <source>
        <dbReference type="ARBA" id="ARBA00007812"/>
    </source>
</evidence>
<feature type="region of interest" description="Disordered" evidence="4">
    <location>
        <begin position="344"/>
        <end position="365"/>
    </location>
</feature>
<evidence type="ECO:0000313" key="9">
    <source>
        <dbReference type="Proteomes" id="UP000199597"/>
    </source>
</evidence>
<feature type="compositionally biased region" description="Basic and acidic residues" evidence="4">
    <location>
        <begin position="344"/>
        <end position="356"/>
    </location>
</feature>
<name>A0A1H1RU03_9MICO</name>
<evidence type="ECO:0000259" key="7">
    <source>
        <dbReference type="Pfam" id="PF02776"/>
    </source>
</evidence>
<dbReference type="Pfam" id="PF00205">
    <property type="entry name" value="TPP_enzyme_M"/>
    <property type="match status" value="1"/>
</dbReference>
<dbReference type="Pfam" id="PF02776">
    <property type="entry name" value="TPP_enzyme_N"/>
    <property type="match status" value="1"/>
</dbReference>
<dbReference type="GO" id="GO:0000287">
    <property type="term" value="F:magnesium ion binding"/>
    <property type="evidence" value="ECO:0007669"/>
    <property type="project" value="InterPro"/>
</dbReference>
<dbReference type="CDD" id="cd07035">
    <property type="entry name" value="TPP_PYR_POX_like"/>
    <property type="match status" value="1"/>
</dbReference>
<comment type="similarity">
    <text evidence="1 3">Belongs to the TPP enzyme family.</text>
</comment>
<evidence type="ECO:0000256" key="4">
    <source>
        <dbReference type="SAM" id="MobiDB-lite"/>
    </source>
</evidence>
<dbReference type="InterPro" id="IPR045229">
    <property type="entry name" value="TPP_enz"/>
</dbReference>
<dbReference type="InterPro" id="IPR029061">
    <property type="entry name" value="THDP-binding"/>
</dbReference>
<evidence type="ECO:0000259" key="6">
    <source>
        <dbReference type="Pfam" id="PF02775"/>
    </source>
</evidence>
<protein>
    <submittedName>
        <fullName evidence="8">Benzoylformate decarboxylase</fullName>
    </submittedName>
</protein>
<dbReference type="InterPro" id="IPR011766">
    <property type="entry name" value="TPP_enzyme_TPP-bd"/>
</dbReference>
<dbReference type="Proteomes" id="UP000199597">
    <property type="component" value="Chromosome I"/>
</dbReference>
<evidence type="ECO:0000256" key="3">
    <source>
        <dbReference type="RuleBase" id="RU362132"/>
    </source>
</evidence>
<dbReference type="InterPro" id="IPR012000">
    <property type="entry name" value="Thiamin_PyroP_enz_cen_dom"/>
</dbReference>
<dbReference type="SUPFAM" id="SSF52518">
    <property type="entry name" value="Thiamin diphosphate-binding fold (THDP-binding)"/>
    <property type="match status" value="2"/>
</dbReference>
<organism evidence="8 9">
    <name type="scientific">Brevibacterium siliguriense</name>
    <dbReference type="NCBI Taxonomy" id="1136497"/>
    <lineage>
        <taxon>Bacteria</taxon>
        <taxon>Bacillati</taxon>
        <taxon>Actinomycetota</taxon>
        <taxon>Actinomycetes</taxon>
        <taxon>Micrococcales</taxon>
        <taxon>Brevibacteriaceae</taxon>
        <taxon>Brevibacterium</taxon>
    </lineage>
</organism>
<sequence>MADQSDRDDGVKTVLDASLEVFRAHGMTTIFGNPGSNELPFLAGLGDDFRFILGLHEQVVVGMAEGYARATGRPTLVNLHAASGSGNGMGALTNAHYGQVPLVVLAGQQVRRTVGQETMLASVDASTLPAPLVKYSHEPLSAADVPRTLSQAAFEATTQPSGPVYVSVPLDDWDEPALPDDALLAKRSVTTAGTMPDSLRGELTDVLDGAQNPALVLGPQVDAAAVADPTVYEDAMVLAERLGASVYVAPSPTRCPFPTTHPNFEGVLVPGIRSVRDRLSGHDVVLVMGAAAFRYHRWEPANYLEPGTEVIQITQDPREATRAPFGRAVVADVATALADLAEATTDRGTRRGDRGSRTVTAPARSEQGMAGAEVLEVLNDHVDDTIVYVNETTTLDLDYLERIVIDKPGMYHFPASGGLGFGLPVAVGMAIGDPEKTIVATVGDGSANYGLTALYTAAQLGTKTIFVIVNNSGYGALSGFAERMGVPDTPGLSLGAIDFVSLAQGYGVPASRTTTREEFETAYREALRADGPVLIDAVVLGVGGQSTE</sequence>
<evidence type="ECO:0000313" key="8">
    <source>
        <dbReference type="EMBL" id="SDS39026.1"/>
    </source>
</evidence>
<feature type="domain" description="Thiamine pyrophosphate enzyme TPP-binding" evidence="6">
    <location>
        <begin position="407"/>
        <end position="536"/>
    </location>
</feature>
<dbReference type="AlphaFoldDB" id="A0A1H1RU03"/>
<dbReference type="GO" id="GO:0050660">
    <property type="term" value="F:flavin adenine dinucleotide binding"/>
    <property type="evidence" value="ECO:0007669"/>
    <property type="project" value="TreeGrafter"/>
</dbReference>
<dbReference type="CDD" id="cd02002">
    <property type="entry name" value="TPP_BFDC"/>
    <property type="match status" value="1"/>
</dbReference>
<accession>A0A1H1RU03</accession>
<dbReference type="SUPFAM" id="SSF52467">
    <property type="entry name" value="DHS-like NAD/FAD-binding domain"/>
    <property type="match status" value="1"/>
</dbReference>
<gene>
    <name evidence="8" type="ORF">SAMN04489752_1613</name>
</gene>
<proteinExistence type="inferred from homology"/>
<keyword evidence="2 3" id="KW-0786">Thiamine pyrophosphate</keyword>
<reference evidence="9" key="1">
    <citation type="submission" date="2016-10" db="EMBL/GenBank/DDBJ databases">
        <authorList>
            <person name="Varghese N."/>
            <person name="Submissions S."/>
        </authorList>
    </citation>
    <scope>NUCLEOTIDE SEQUENCE [LARGE SCALE GENOMIC DNA]</scope>
    <source>
        <strain evidence="9">DSM 23676</strain>
    </source>
</reference>
<dbReference type="PANTHER" id="PTHR18968">
    <property type="entry name" value="THIAMINE PYROPHOSPHATE ENZYMES"/>
    <property type="match status" value="1"/>
</dbReference>
<dbReference type="PANTHER" id="PTHR18968:SF133">
    <property type="entry name" value="BENZOYLFORMATE DECARBOXYLASE"/>
    <property type="match status" value="1"/>
</dbReference>
<dbReference type="RefSeq" id="WP_197678210.1">
    <property type="nucleotide sequence ID" value="NZ_LT629766.1"/>
</dbReference>
<dbReference type="NCBIfam" id="NF005485">
    <property type="entry name" value="PRK07092.1"/>
    <property type="match status" value="1"/>
</dbReference>
<feature type="domain" description="Thiamine pyrophosphate enzyme central" evidence="5">
    <location>
        <begin position="203"/>
        <end position="340"/>
    </location>
</feature>
<dbReference type="GO" id="GO:0030976">
    <property type="term" value="F:thiamine pyrophosphate binding"/>
    <property type="evidence" value="ECO:0007669"/>
    <property type="project" value="InterPro"/>
</dbReference>
<dbReference type="Gene3D" id="3.40.50.970">
    <property type="match status" value="2"/>
</dbReference>
<dbReference type="InterPro" id="IPR012001">
    <property type="entry name" value="Thiamin_PyroP_enz_TPP-bd_dom"/>
</dbReference>
<dbReference type="Pfam" id="PF02775">
    <property type="entry name" value="TPP_enzyme_C"/>
    <property type="match status" value="1"/>
</dbReference>
<dbReference type="GO" id="GO:0003984">
    <property type="term" value="F:acetolactate synthase activity"/>
    <property type="evidence" value="ECO:0007669"/>
    <property type="project" value="TreeGrafter"/>
</dbReference>